<reference evidence="9 10" key="1">
    <citation type="submission" date="2025-05" db="UniProtKB">
        <authorList>
            <consortium name="RefSeq"/>
        </authorList>
    </citation>
    <scope>IDENTIFICATION</scope>
    <source>
        <tissue evidence="9 10">Thorax and Abdomen</tissue>
    </source>
</reference>
<feature type="transmembrane region" description="Helical" evidence="6">
    <location>
        <begin position="50"/>
        <end position="73"/>
    </location>
</feature>
<comment type="subcellular location">
    <subcellularLocation>
        <location evidence="1">Membrane</location>
        <topology evidence="1">Multi-pass membrane protein</topology>
    </subcellularLocation>
</comment>
<keyword evidence="2 6" id="KW-0812">Transmembrane</keyword>
<dbReference type="PROSITE" id="PS00217">
    <property type="entry name" value="SUGAR_TRANSPORT_2"/>
    <property type="match status" value="1"/>
</dbReference>
<organism evidence="8 10">
    <name type="scientific">Neodiprion lecontei</name>
    <name type="common">Redheaded pine sawfly</name>
    <dbReference type="NCBI Taxonomy" id="441921"/>
    <lineage>
        <taxon>Eukaryota</taxon>
        <taxon>Metazoa</taxon>
        <taxon>Ecdysozoa</taxon>
        <taxon>Arthropoda</taxon>
        <taxon>Hexapoda</taxon>
        <taxon>Insecta</taxon>
        <taxon>Pterygota</taxon>
        <taxon>Neoptera</taxon>
        <taxon>Endopterygota</taxon>
        <taxon>Hymenoptera</taxon>
        <taxon>Tenthredinoidea</taxon>
        <taxon>Diprionidae</taxon>
        <taxon>Diprioninae</taxon>
        <taxon>Neodiprion</taxon>
    </lineage>
</organism>
<gene>
    <name evidence="9 10" type="primary">LOC124292751</name>
</gene>
<protein>
    <submittedName>
        <fullName evidence="9 10">Facilitated trehalose transporter Tret1-2 homolog isoform X1</fullName>
    </submittedName>
</protein>
<keyword evidence="3 6" id="KW-1133">Transmembrane helix</keyword>
<evidence type="ECO:0000313" key="9">
    <source>
        <dbReference type="RefSeq" id="XP_046586523.1"/>
    </source>
</evidence>
<dbReference type="RefSeq" id="XP_046586523.1">
    <property type="nucleotide sequence ID" value="XM_046730567.1"/>
</dbReference>
<keyword evidence="8" id="KW-1185">Reference proteome</keyword>
<dbReference type="InterPro" id="IPR050549">
    <property type="entry name" value="MFS_Trehalose_Transporter"/>
</dbReference>
<proteinExistence type="predicted"/>
<dbReference type="InterPro" id="IPR036259">
    <property type="entry name" value="MFS_trans_sf"/>
</dbReference>
<feature type="transmembrane region" description="Helical" evidence="6">
    <location>
        <begin position="350"/>
        <end position="374"/>
    </location>
</feature>
<evidence type="ECO:0000313" key="8">
    <source>
        <dbReference type="Proteomes" id="UP000829291"/>
    </source>
</evidence>
<dbReference type="Gene3D" id="1.20.1250.20">
    <property type="entry name" value="MFS general substrate transporter like domains"/>
    <property type="match status" value="1"/>
</dbReference>
<dbReference type="InterPro" id="IPR020846">
    <property type="entry name" value="MFS_dom"/>
</dbReference>
<evidence type="ECO:0000256" key="6">
    <source>
        <dbReference type="SAM" id="Phobius"/>
    </source>
</evidence>
<dbReference type="PROSITE" id="PS00216">
    <property type="entry name" value="SUGAR_TRANSPORT_1"/>
    <property type="match status" value="1"/>
</dbReference>
<evidence type="ECO:0000256" key="1">
    <source>
        <dbReference type="ARBA" id="ARBA00004141"/>
    </source>
</evidence>
<dbReference type="PRINTS" id="PR00171">
    <property type="entry name" value="SUGRTRNSPORT"/>
</dbReference>
<sequence>MNSSFVFRQMLIAITCTLVMFDNGFQDGWATPSIPELESEDSNISVTGGQISWIIAFLHVGIAVGPFVAFYLMEKIGRKWTLVCSAVPKILAWLLIAFAPNYWVLYLARFLAGIGSGITLTVTPIYIGEVADKKMRGPMSTTIAVMINVGTLVVYAIGLYVSRMTLALTCLSVPIIFLLTFIWMPESPMYLVKNKRITDAEMVLKWSLVKENVEDELEEIKRYVYRDDDTKQQSIWKNAGEIVSRRGNRKALRITLICFSGLMLSGNVPVLSYQAEIFKRAHLNISTNFSVIGAGLSLVVAGWVCVSIVKFTGKRTLLLISAPFTAFFLAAIALYFTLEEYGAEVDSVNWIPLVCMVGYVVFYALGLDSMAYAYQGEVFPDNVKALSAMICSLFYAILGVVTVQLFQILWDNYDIEVPLWVFAGFTTIMWAIIYVIVPETEGKSLEVIQRELHEEKTTKQIISRASSLIFT</sequence>
<dbReference type="InterPro" id="IPR005828">
    <property type="entry name" value="MFS_sugar_transport-like"/>
</dbReference>
<name>A0ABM3FET1_NEOLC</name>
<feature type="transmembrane region" description="Helical" evidence="6">
    <location>
        <begin position="80"/>
        <end position="100"/>
    </location>
</feature>
<feature type="transmembrane region" description="Helical" evidence="6">
    <location>
        <begin position="139"/>
        <end position="160"/>
    </location>
</feature>
<feature type="transmembrane region" description="Helical" evidence="6">
    <location>
        <begin position="254"/>
        <end position="273"/>
    </location>
</feature>
<feature type="transmembrane region" description="Helical" evidence="6">
    <location>
        <begin position="106"/>
        <end position="127"/>
    </location>
</feature>
<feature type="transmembrane region" description="Helical" evidence="6">
    <location>
        <begin position="316"/>
        <end position="338"/>
    </location>
</feature>
<keyword evidence="5" id="KW-0325">Glycoprotein</keyword>
<dbReference type="PROSITE" id="PS50850">
    <property type="entry name" value="MFS"/>
    <property type="match status" value="1"/>
</dbReference>
<dbReference type="Pfam" id="PF00083">
    <property type="entry name" value="Sugar_tr"/>
    <property type="match status" value="1"/>
</dbReference>
<feature type="transmembrane region" description="Helical" evidence="6">
    <location>
        <begin position="285"/>
        <end position="309"/>
    </location>
</feature>
<feature type="transmembrane region" description="Helical" evidence="6">
    <location>
        <begin position="166"/>
        <end position="184"/>
    </location>
</feature>
<evidence type="ECO:0000256" key="2">
    <source>
        <dbReference type="ARBA" id="ARBA00022692"/>
    </source>
</evidence>
<evidence type="ECO:0000256" key="3">
    <source>
        <dbReference type="ARBA" id="ARBA00022989"/>
    </source>
</evidence>
<evidence type="ECO:0000259" key="7">
    <source>
        <dbReference type="PROSITE" id="PS50850"/>
    </source>
</evidence>
<dbReference type="GeneID" id="124292751"/>
<dbReference type="Proteomes" id="UP000829291">
    <property type="component" value="Chromosome 2"/>
</dbReference>
<dbReference type="SUPFAM" id="SSF103473">
    <property type="entry name" value="MFS general substrate transporter"/>
    <property type="match status" value="1"/>
</dbReference>
<keyword evidence="4 6" id="KW-0472">Membrane</keyword>
<dbReference type="PANTHER" id="PTHR48021">
    <property type="match status" value="1"/>
</dbReference>
<dbReference type="PANTHER" id="PTHR48021:SF46">
    <property type="entry name" value="MAJOR FACILITATOR SUPERFAMILY (MFS) PROFILE DOMAIN-CONTAINING PROTEIN"/>
    <property type="match status" value="1"/>
</dbReference>
<dbReference type="RefSeq" id="XP_046586524.1">
    <property type="nucleotide sequence ID" value="XM_046730568.1"/>
</dbReference>
<feature type="transmembrane region" description="Helical" evidence="6">
    <location>
        <begin position="386"/>
        <end position="407"/>
    </location>
</feature>
<accession>A0ABM3FET1</accession>
<evidence type="ECO:0000256" key="4">
    <source>
        <dbReference type="ARBA" id="ARBA00023136"/>
    </source>
</evidence>
<dbReference type="InterPro" id="IPR003663">
    <property type="entry name" value="Sugar/inositol_transpt"/>
</dbReference>
<feature type="transmembrane region" description="Helical" evidence="6">
    <location>
        <begin position="419"/>
        <end position="437"/>
    </location>
</feature>
<evidence type="ECO:0000256" key="5">
    <source>
        <dbReference type="ARBA" id="ARBA00023180"/>
    </source>
</evidence>
<evidence type="ECO:0000313" key="10">
    <source>
        <dbReference type="RefSeq" id="XP_046586524.1"/>
    </source>
</evidence>
<feature type="domain" description="Major facilitator superfamily (MFS) profile" evidence="7">
    <location>
        <begin position="8"/>
        <end position="441"/>
    </location>
</feature>
<dbReference type="InterPro" id="IPR005829">
    <property type="entry name" value="Sugar_transporter_CS"/>
</dbReference>